<keyword evidence="2" id="KW-1185">Reference proteome</keyword>
<reference evidence="1" key="1">
    <citation type="submission" date="2021-01" db="EMBL/GenBank/DDBJ databases">
        <title>Marivirga sp. nov., isolated from intertidal surface sediments.</title>
        <authorList>
            <person name="Zhang M."/>
        </authorList>
    </citation>
    <scope>NUCLEOTIDE SEQUENCE</scope>
    <source>
        <strain evidence="1">SM1354</strain>
    </source>
</reference>
<protein>
    <submittedName>
        <fullName evidence="1">Uncharacterized protein</fullName>
    </submittedName>
</protein>
<dbReference type="Proteomes" id="UP000642920">
    <property type="component" value="Unassembled WGS sequence"/>
</dbReference>
<accession>A0A937ADJ2</accession>
<name>A0A937ADJ2_9BACT</name>
<sequence>MKLDNPGFEPSEIEKVSAEIAKTKHRFVTIPSEDNNEEYQHFRFIGKYEGEDVVYDAVIYTLRLHHASEVYEIAEHKAAQKFPNFKPIKFQEDENGDLNTLDDVEEEIGLYIAEVIDDLEEDEAVKVQEHVDMDSGCEYGVGLDIGLNIDEVTPELIDKFIKDFNEDNLDLDDTLYSFQSNEEEIDFDD</sequence>
<evidence type="ECO:0000313" key="1">
    <source>
        <dbReference type="EMBL" id="MBL0767036.1"/>
    </source>
</evidence>
<organism evidence="1 2">
    <name type="scientific">Marivirga atlantica</name>
    <dbReference type="NCBI Taxonomy" id="1548457"/>
    <lineage>
        <taxon>Bacteria</taxon>
        <taxon>Pseudomonadati</taxon>
        <taxon>Bacteroidota</taxon>
        <taxon>Cytophagia</taxon>
        <taxon>Cytophagales</taxon>
        <taxon>Marivirgaceae</taxon>
        <taxon>Marivirga</taxon>
    </lineage>
</organism>
<dbReference type="RefSeq" id="WP_201924285.1">
    <property type="nucleotide sequence ID" value="NZ_JAERQG010000005.1"/>
</dbReference>
<dbReference type="AlphaFoldDB" id="A0A937ADJ2"/>
<gene>
    <name evidence="1" type="ORF">JKP34_17355</name>
</gene>
<dbReference type="EMBL" id="JAERQG010000005">
    <property type="protein sequence ID" value="MBL0767036.1"/>
    <property type="molecule type" value="Genomic_DNA"/>
</dbReference>
<comment type="caution">
    <text evidence="1">The sequence shown here is derived from an EMBL/GenBank/DDBJ whole genome shotgun (WGS) entry which is preliminary data.</text>
</comment>
<proteinExistence type="predicted"/>
<evidence type="ECO:0000313" key="2">
    <source>
        <dbReference type="Proteomes" id="UP000642920"/>
    </source>
</evidence>